<name>A0A915HJ76_ROMCU</name>
<reference evidence="2" key="1">
    <citation type="submission" date="2022-11" db="UniProtKB">
        <authorList>
            <consortium name="WormBaseParasite"/>
        </authorList>
    </citation>
    <scope>IDENTIFICATION</scope>
</reference>
<keyword evidence="1" id="KW-1185">Reference proteome</keyword>
<evidence type="ECO:0000313" key="1">
    <source>
        <dbReference type="Proteomes" id="UP000887565"/>
    </source>
</evidence>
<sequence>MNENIRNTHRKRKKKEIHTKKYETEKISPHLKLFLLLLSEDVSTPMSLVSIVHLMFYYTEAYSAENIEILAGTRGMYDSSDWDPIIKLKYQRYQFLQWPLSSAIIFLFRGKK</sequence>
<dbReference type="WBParaSite" id="nRc.2.0.1.t01381-RA">
    <property type="protein sequence ID" value="nRc.2.0.1.t01381-RA"/>
    <property type="gene ID" value="nRc.2.0.1.g01381"/>
</dbReference>
<dbReference type="Proteomes" id="UP000887565">
    <property type="component" value="Unplaced"/>
</dbReference>
<dbReference type="AlphaFoldDB" id="A0A915HJ76"/>
<protein>
    <submittedName>
        <fullName evidence="2">Uncharacterized protein</fullName>
    </submittedName>
</protein>
<evidence type="ECO:0000313" key="2">
    <source>
        <dbReference type="WBParaSite" id="nRc.2.0.1.t01381-RA"/>
    </source>
</evidence>
<proteinExistence type="predicted"/>
<organism evidence="1 2">
    <name type="scientific">Romanomermis culicivorax</name>
    <name type="common">Nematode worm</name>
    <dbReference type="NCBI Taxonomy" id="13658"/>
    <lineage>
        <taxon>Eukaryota</taxon>
        <taxon>Metazoa</taxon>
        <taxon>Ecdysozoa</taxon>
        <taxon>Nematoda</taxon>
        <taxon>Enoplea</taxon>
        <taxon>Dorylaimia</taxon>
        <taxon>Mermithida</taxon>
        <taxon>Mermithoidea</taxon>
        <taxon>Mermithidae</taxon>
        <taxon>Romanomermis</taxon>
    </lineage>
</organism>
<accession>A0A915HJ76</accession>